<evidence type="ECO:0000256" key="6">
    <source>
        <dbReference type="ARBA" id="ARBA00022857"/>
    </source>
</evidence>
<evidence type="ECO:0000256" key="5">
    <source>
        <dbReference type="ARBA" id="ARBA00022832"/>
    </source>
</evidence>
<comment type="catalytic activity">
    <reaction evidence="17">
        <text>(2E)-hexenoyl-CoA + NADPH + H(+) = hexanoyl-CoA + NADP(+)</text>
        <dbReference type="Rhea" id="RHEA:44956"/>
        <dbReference type="ChEBI" id="CHEBI:15378"/>
        <dbReference type="ChEBI" id="CHEBI:57783"/>
        <dbReference type="ChEBI" id="CHEBI:58349"/>
        <dbReference type="ChEBI" id="CHEBI:62077"/>
        <dbReference type="ChEBI" id="CHEBI:62620"/>
    </reaction>
    <physiologicalReaction direction="left-to-right" evidence="17">
        <dbReference type="Rhea" id="RHEA:44957"/>
    </physiologicalReaction>
</comment>
<evidence type="ECO:0000256" key="12">
    <source>
        <dbReference type="ARBA" id="ARBA00038622"/>
    </source>
</evidence>
<keyword evidence="10" id="KW-0275">Fatty acid biosynthesis</keyword>
<evidence type="ECO:0000256" key="20">
    <source>
        <dbReference type="ARBA" id="ARBA00049559"/>
    </source>
</evidence>
<proteinExistence type="predicted"/>
<keyword evidence="3" id="KW-0444">Lipid biosynthesis</keyword>
<evidence type="ECO:0000256" key="1">
    <source>
        <dbReference type="ARBA" id="ARBA00004275"/>
    </source>
</evidence>
<sequence length="258" mass="27361">MRMTGYRPYPVPDGSFAGQTILLTDGDDPVSRGLAAAFAALGGDVFVAAEGETAVSAFDRFERPIDILVNCRWQRTLGPAEDMPPAQAQSEMHQLFGTAFDYSTEFARRRQRAQLGGSILMLTETADLGMPGLSVSAAASAAIQNLARSLAVEWAADNIRCNVVACGMIEGRDDPAFALAAQRGIAPGDTVPTGQIGTVADVVAAALYLCSAYGAYFSGSTMTIDGGENLRHSLGGPPFSAPRTRMLNRQPREVRARQ</sequence>
<keyword evidence="8" id="KW-0443">Lipid metabolism</keyword>
<evidence type="ECO:0000256" key="11">
    <source>
        <dbReference type="ARBA" id="ARBA00037124"/>
    </source>
</evidence>
<comment type="pathway">
    <text evidence="2">Lipid metabolism.</text>
</comment>
<comment type="catalytic activity">
    <reaction evidence="15">
        <text>(2E)-dodecenoyl-CoA + NADPH + H(+) = dodecanoyl-CoA + NADP(+)</text>
        <dbReference type="Rhea" id="RHEA:44964"/>
        <dbReference type="ChEBI" id="CHEBI:15378"/>
        <dbReference type="ChEBI" id="CHEBI:57330"/>
        <dbReference type="ChEBI" id="CHEBI:57375"/>
        <dbReference type="ChEBI" id="CHEBI:57783"/>
        <dbReference type="ChEBI" id="CHEBI:58349"/>
    </reaction>
    <physiologicalReaction direction="left-to-right" evidence="15">
        <dbReference type="Rhea" id="RHEA:44965"/>
    </physiologicalReaction>
</comment>
<dbReference type="PRINTS" id="PR00081">
    <property type="entry name" value="GDHRDH"/>
</dbReference>
<dbReference type="InterPro" id="IPR052388">
    <property type="entry name" value="Peroxisomal_t2-enoyl-CoA_red"/>
</dbReference>
<comment type="function">
    <text evidence="11">Participates in chain elongation of fatty acids. Catalyzes the reduction of trans-2-enoyl-CoAs of varying chain lengths from 6:1 to 16:1, having maximum activity with 10:1 CoA. Has no 2,4-dienoyl-CoA reductase activity.</text>
</comment>
<evidence type="ECO:0000256" key="9">
    <source>
        <dbReference type="ARBA" id="ARBA00023140"/>
    </source>
</evidence>
<evidence type="ECO:0000256" key="3">
    <source>
        <dbReference type="ARBA" id="ARBA00022516"/>
    </source>
</evidence>
<dbReference type="EMBL" id="NISK01000002">
    <property type="protein sequence ID" value="OWQ96816.1"/>
    <property type="molecule type" value="Genomic_DNA"/>
</dbReference>
<protein>
    <recommendedName>
        <fullName evidence="14">Peroxisomal trans-2-enoyl-CoA reductase</fullName>
        <ecNumber evidence="13">1.3.1.38</ecNumber>
    </recommendedName>
</protein>
<keyword evidence="7" id="KW-0560">Oxidoreductase</keyword>
<keyword evidence="5" id="KW-0276">Fatty acid metabolism</keyword>
<keyword evidence="4" id="KW-0597">Phosphoprotein</keyword>
<dbReference type="GO" id="GO:0006633">
    <property type="term" value="P:fatty acid biosynthetic process"/>
    <property type="evidence" value="ECO:0007669"/>
    <property type="project" value="UniProtKB-KW"/>
</dbReference>
<comment type="catalytic activity">
    <reaction evidence="18">
        <text>a (2E)-enoyl-CoA + NADPH + H(+) = a 2,3-saturated acyl-CoA + NADP(+)</text>
        <dbReference type="Rhea" id="RHEA:33763"/>
        <dbReference type="ChEBI" id="CHEBI:15378"/>
        <dbReference type="ChEBI" id="CHEBI:57783"/>
        <dbReference type="ChEBI" id="CHEBI:58349"/>
        <dbReference type="ChEBI" id="CHEBI:58856"/>
        <dbReference type="ChEBI" id="CHEBI:65111"/>
        <dbReference type="EC" id="1.3.1.38"/>
    </reaction>
    <physiologicalReaction direction="left-to-right" evidence="18">
        <dbReference type="Rhea" id="RHEA:33764"/>
    </physiologicalReaction>
</comment>
<evidence type="ECO:0000256" key="14">
    <source>
        <dbReference type="ARBA" id="ARBA00041063"/>
    </source>
</evidence>
<comment type="subunit">
    <text evidence="12">Interacts with PEX5, probably required to target it into peroxisomes.</text>
</comment>
<evidence type="ECO:0000256" key="2">
    <source>
        <dbReference type="ARBA" id="ARBA00005189"/>
    </source>
</evidence>
<evidence type="ECO:0000256" key="16">
    <source>
        <dbReference type="ARBA" id="ARBA00048686"/>
    </source>
</evidence>
<keyword evidence="22" id="KW-1185">Reference proteome</keyword>
<evidence type="ECO:0000256" key="7">
    <source>
        <dbReference type="ARBA" id="ARBA00023002"/>
    </source>
</evidence>
<evidence type="ECO:0000256" key="15">
    <source>
        <dbReference type="ARBA" id="ARBA00047570"/>
    </source>
</evidence>
<evidence type="ECO:0000256" key="10">
    <source>
        <dbReference type="ARBA" id="ARBA00023160"/>
    </source>
</evidence>
<comment type="catalytic activity">
    <reaction evidence="19">
        <text>(2E)-decenoyl-CoA + NADPH + H(+) = decanoyl-CoA + NADP(+)</text>
        <dbReference type="Rhea" id="RHEA:44960"/>
        <dbReference type="ChEBI" id="CHEBI:15378"/>
        <dbReference type="ChEBI" id="CHEBI:57783"/>
        <dbReference type="ChEBI" id="CHEBI:58349"/>
        <dbReference type="ChEBI" id="CHEBI:61406"/>
        <dbReference type="ChEBI" id="CHEBI:61430"/>
    </reaction>
    <physiologicalReaction direction="left-to-right" evidence="19">
        <dbReference type="Rhea" id="RHEA:44961"/>
    </physiologicalReaction>
</comment>
<evidence type="ECO:0000313" key="21">
    <source>
        <dbReference type="EMBL" id="OWQ96816.1"/>
    </source>
</evidence>
<gene>
    <name evidence="21" type="ORF">CDQ92_06735</name>
</gene>
<evidence type="ECO:0000256" key="18">
    <source>
        <dbReference type="ARBA" id="ARBA00049251"/>
    </source>
</evidence>
<dbReference type="InterPro" id="IPR036291">
    <property type="entry name" value="NAD(P)-bd_dom_sf"/>
</dbReference>
<organism evidence="21 22">
    <name type="scientific">Sphingopyxis bauzanensis</name>
    <dbReference type="NCBI Taxonomy" id="651663"/>
    <lineage>
        <taxon>Bacteria</taxon>
        <taxon>Pseudomonadati</taxon>
        <taxon>Pseudomonadota</taxon>
        <taxon>Alphaproteobacteria</taxon>
        <taxon>Sphingomonadales</taxon>
        <taxon>Sphingomonadaceae</taxon>
        <taxon>Sphingopyxis</taxon>
    </lineage>
</organism>
<reference evidence="21 22" key="1">
    <citation type="journal article" date="2010" name="Int. J. Syst. Evol. Microbiol.">
        <title>Sphingopyxis bauzanensis sp. nov., a psychrophilic bacterium isolated from soil.</title>
        <authorList>
            <person name="Zhang D.C."/>
            <person name="Liu H.C."/>
            <person name="Xin Y.H."/>
            <person name="Zhou Y.G."/>
            <person name="Schinner F."/>
            <person name="Margesin R."/>
        </authorList>
    </citation>
    <scope>NUCLEOTIDE SEQUENCE [LARGE SCALE GENOMIC DNA]</scope>
    <source>
        <strain evidence="21 22">DSM 22271</strain>
    </source>
</reference>
<dbReference type="Pfam" id="PF13561">
    <property type="entry name" value="adh_short_C2"/>
    <property type="match status" value="1"/>
</dbReference>
<comment type="caution">
    <text evidence="21">The sequence shown here is derived from an EMBL/GenBank/DDBJ whole genome shotgun (WGS) entry which is preliminary data.</text>
</comment>
<accession>A0A246JV70</accession>
<comment type="subcellular location">
    <subcellularLocation>
        <location evidence="1">Peroxisome</location>
    </subcellularLocation>
</comment>
<comment type="catalytic activity">
    <reaction evidence="20">
        <text>(2E)-octenoyl-CoA + NADPH + H(+) = octanoyl-CoA + NADP(+)</text>
        <dbReference type="Rhea" id="RHEA:44952"/>
        <dbReference type="ChEBI" id="CHEBI:15378"/>
        <dbReference type="ChEBI" id="CHEBI:57386"/>
        <dbReference type="ChEBI" id="CHEBI:57783"/>
        <dbReference type="ChEBI" id="CHEBI:58349"/>
        <dbReference type="ChEBI" id="CHEBI:62242"/>
    </reaction>
    <physiologicalReaction direction="left-to-right" evidence="20">
        <dbReference type="Rhea" id="RHEA:44953"/>
    </physiologicalReaction>
</comment>
<name>A0A246JV70_9SPHN</name>
<dbReference type="InterPro" id="IPR002347">
    <property type="entry name" value="SDR_fam"/>
</dbReference>
<evidence type="ECO:0000256" key="8">
    <source>
        <dbReference type="ARBA" id="ARBA00023098"/>
    </source>
</evidence>
<dbReference type="EC" id="1.3.1.38" evidence="13"/>
<dbReference type="AlphaFoldDB" id="A0A246JV70"/>
<evidence type="ECO:0000256" key="4">
    <source>
        <dbReference type="ARBA" id="ARBA00022553"/>
    </source>
</evidence>
<dbReference type="Gene3D" id="3.40.50.720">
    <property type="entry name" value="NAD(P)-binding Rossmann-like Domain"/>
    <property type="match status" value="1"/>
</dbReference>
<keyword evidence="9" id="KW-0576">Peroxisome</keyword>
<dbReference type="SUPFAM" id="SSF51735">
    <property type="entry name" value="NAD(P)-binding Rossmann-fold domains"/>
    <property type="match status" value="1"/>
</dbReference>
<comment type="catalytic activity">
    <reaction evidence="16">
        <text>(2E)-tetradecenoyl-CoA + NADPH + H(+) = tetradecanoyl-CoA + NADP(+)</text>
        <dbReference type="Rhea" id="RHEA:44968"/>
        <dbReference type="ChEBI" id="CHEBI:15378"/>
        <dbReference type="ChEBI" id="CHEBI:57385"/>
        <dbReference type="ChEBI" id="CHEBI:57783"/>
        <dbReference type="ChEBI" id="CHEBI:58349"/>
        <dbReference type="ChEBI" id="CHEBI:61405"/>
    </reaction>
    <physiologicalReaction direction="left-to-right" evidence="16">
        <dbReference type="Rhea" id="RHEA:44969"/>
    </physiologicalReaction>
</comment>
<evidence type="ECO:0000313" key="22">
    <source>
        <dbReference type="Proteomes" id="UP000197361"/>
    </source>
</evidence>
<dbReference type="PANTHER" id="PTHR24317">
    <property type="entry name" value="PEROXISOMAL TRANS-2-ENOYL-COA REDUCTASE"/>
    <property type="match status" value="1"/>
</dbReference>
<evidence type="ECO:0000256" key="19">
    <source>
        <dbReference type="ARBA" id="ARBA00049386"/>
    </source>
</evidence>
<evidence type="ECO:0000256" key="13">
    <source>
        <dbReference type="ARBA" id="ARBA00038849"/>
    </source>
</evidence>
<dbReference type="Proteomes" id="UP000197361">
    <property type="component" value="Unassembled WGS sequence"/>
</dbReference>
<dbReference type="GO" id="GO:0019166">
    <property type="term" value="F:trans-2-enoyl-CoA reductase (NADPH) activity"/>
    <property type="evidence" value="ECO:0007669"/>
    <property type="project" value="UniProtKB-EC"/>
</dbReference>
<evidence type="ECO:0000256" key="17">
    <source>
        <dbReference type="ARBA" id="ARBA00049108"/>
    </source>
</evidence>
<dbReference type="PANTHER" id="PTHR24317:SF7">
    <property type="entry name" value="PEROXISOMAL TRANS-2-ENOYL-COA REDUCTASE"/>
    <property type="match status" value="1"/>
</dbReference>
<keyword evidence="6" id="KW-0521">NADP</keyword>